<name>A0A4D6WZR3_9FLOR</name>
<keyword evidence="1" id="KW-0812">Transmembrane</keyword>
<dbReference type="AlphaFoldDB" id="A0A4D6WZR3"/>
<geneLocation type="plastid" evidence="2"/>
<gene>
    <name evidence="2" type="primary">orf40</name>
</gene>
<keyword evidence="1" id="KW-1133">Transmembrane helix</keyword>
<evidence type="ECO:0000313" key="2">
    <source>
        <dbReference type="EMBL" id="QCI09164.1"/>
    </source>
</evidence>
<accession>A0A4D6WZR3</accession>
<sequence length="40" mass="4761">MSFSIFTIYITLIIFVNDKIICNMTLLFFTVKYNYKSNSL</sequence>
<reference evidence="2" key="1">
    <citation type="journal article" date="2019" name="Mol. Phylogenet. Evol.">
        <title>Morphological evolution and classification of the red algal order Ceramiales inferred using plastid phylogenomics.</title>
        <authorList>
            <person name="Diaz-Tapia P."/>
            <person name="Pasella M.M."/>
            <person name="Verbruggen H."/>
            <person name="Maggs C.A."/>
        </authorList>
    </citation>
    <scope>NUCLEOTIDE SEQUENCE</scope>
    <source>
        <strain evidence="2">PD1141</strain>
    </source>
</reference>
<protein>
    <submittedName>
        <fullName evidence="2">Uncharacterized protein</fullName>
    </submittedName>
</protein>
<dbReference type="EMBL" id="MK814743">
    <property type="protein sequence ID" value="QCI09164.1"/>
    <property type="molecule type" value="Genomic_DNA"/>
</dbReference>
<evidence type="ECO:0000256" key="1">
    <source>
        <dbReference type="SAM" id="Phobius"/>
    </source>
</evidence>
<proteinExistence type="predicted"/>
<feature type="transmembrane region" description="Helical" evidence="1">
    <location>
        <begin position="6"/>
        <end position="31"/>
    </location>
</feature>
<reference evidence="2" key="2">
    <citation type="submission" date="2019-04" db="EMBL/GenBank/DDBJ databases">
        <authorList>
            <person name="Pasella M."/>
        </authorList>
    </citation>
    <scope>NUCLEOTIDE SEQUENCE</scope>
    <source>
        <strain evidence="2">PD1141</strain>
    </source>
</reference>
<organism evidence="2">
    <name type="scientific">Inkyuleea mariana</name>
    <dbReference type="NCBI Taxonomy" id="123988"/>
    <lineage>
        <taxon>Eukaryota</taxon>
        <taxon>Rhodophyta</taxon>
        <taxon>Florideophyceae</taxon>
        <taxon>Rhodymeniophycidae</taxon>
        <taxon>Ceramiales</taxon>
        <taxon>Ceramiaceae</taxon>
        <taxon>Inkyuleea</taxon>
    </lineage>
</organism>
<keyword evidence="2" id="KW-0934">Plastid</keyword>
<keyword evidence="1" id="KW-0472">Membrane</keyword>